<comment type="caution">
    <text evidence="1">The sequence shown here is derived from an EMBL/GenBank/DDBJ whole genome shotgun (WGS) entry which is preliminary data.</text>
</comment>
<reference evidence="1 2" key="1">
    <citation type="journal article" date="2016" name="Nat. Commun.">
        <title>Thousands of microbial genomes shed light on interconnected biogeochemical processes in an aquifer system.</title>
        <authorList>
            <person name="Anantharaman K."/>
            <person name="Brown C.T."/>
            <person name="Hug L.A."/>
            <person name="Sharon I."/>
            <person name="Castelle C.J."/>
            <person name="Probst A.J."/>
            <person name="Thomas B.C."/>
            <person name="Singh A."/>
            <person name="Wilkins M.J."/>
            <person name="Karaoz U."/>
            <person name="Brodie E.L."/>
            <person name="Williams K.H."/>
            <person name="Hubbard S.S."/>
            <person name="Banfield J.F."/>
        </authorList>
    </citation>
    <scope>NUCLEOTIDE SEQUENCE [LARGE SCALE GENOMIC DNA]</scope>
</reference>
<proteinExistence type="predicted"/>
<dbReference type="EMBL" id="MFGW01000250">
    <property type="protein sequence ID" value="OGF58387.1"/>
    <property type="molecule type" value="Genomic_DNA"/>
</dbReference>
<evidence type="ECO:0000313" key="1">
    <source>
        <dbReference type="EMBL" id="OGF58387.1"/>
    </source>
</evidence>
<dbReference type="Proteomes" id="UP000178943">
    <property type="component" value="Unassembled WGS sequence"/>
</dbReference>
<organism evidence="1 2">
    <name type="scientific">Candidatus Fischerbacteria bacterium RBG_13_37_8</name>
    <dbReference type="NCBI Taxonomy" id="1817863"/>
    <lineage>
        <taxon>Bacteria</taxon>
        <taxon>Candidatus Fischeribacteriota</taxon>
    </lineage>
</organism>
<gene>
    <name evidence="1" type="ORF">A2Y62_14945</name>
</gene>
<dbReference type="AlphaFoldDB" id="A0A1F5V4N5"/>
<dbReference type="STRING" id="1817863.A2Y62_14945"/>
<accession>A0A1F5V4N5</accession>
<evidence type="ECO:0000313" key="2">
    <source>
        <dbReference type="Proteomes" id="UP000178943"/>
    </source>
</evidence>
<name>A0A1F5V4N5_9BACT</name>
<protein>
    <submittedName>
        <fullName evidence="1">Uncharacterized protein</fullName>
    </submittedName>
</protein>
<dbReference type="InterPro" id="IPR046666">
    <property type="entry name" value="DUF6775"/>
</dbReference>
<sequence length="250" mass="29561">MSIHLYTDYPFHNKDIAQYCTFLQEISVSIVEHFHFSELLTSPEKIASFAQSLASIRILSIDKKDLNTHLFPVEIEYEKKCLLNSSKASQSLYDGFEFQLLLRTEWPALFLKKERLNIILTERKLLTFEEDNRYHLRSIILGFPCIISITGIIEAPPKPKEYSLITRTGLTKELQNWLEQNKEKYLDYNDDRVPQVIKGYLLQSYFFWLKGAVQFCNNKRCALYNSHWQEEVLSAQYYHTLCDKHQAFIR</sequence>
<dbReference type="Pfam" id="PF20565">
    <property type="entry name" value="DUF6775"/>
    <property type="match status" value="1"/>
</dbReference>